<evidence type="ECO:0000313" key="1">
    <source>
        <dbReference type="EMBL" id="PZR09802.1"/>
    </source>
</evidence>
<evidence type="ECO:0000313" key="2">
    <source>
        <dbReference type="Proteomes" id="UP000249061"/>
    </source>
</evidence>
<dbReference type="EMBL" id="QFQP01000019">
    <property type="protein sequence ID" value="PZR09802.1"/>
    <property type="molecule type" value="Genomic_DNA"/>
</dbReference>
<sequence>MKWSALAAALSGCATTPPVPPPVVEAPVDVAAAPRATVDAFLTAVDAKNFEGVHALLAKSLRDRYDVTRLRTDFELEPNARARVDAIRAARSAPFQLSDSAASLPLHHDRRLRLVREDAQWKIASLE</sequence>
<reference evidence="1 2" key="1">
    <citation type="submission" date="2017-08" db="EMBL/GenBank/DDBJ databases">
        <title>Infants hospitalized years apart are colonized by the same room-sourced microbial strains.</title>
        <authorList>
            <person name="Brooks B."/>
            <person name="Olm M.R."/>
            <person name="Firek B.A."/>
            <person name="Baker R."/>
            <person name="Thomas B.C."/>
            <person name="Morowitz M.J."/>
            <person name="Banfield J.F."/>
        </authorList>
    </citation>
    <scope>NUCLEOTIDE SEQUENCE [LARGE SCALE GENOMIC DNA]</scope>
    <source>
        <strain evidence="1">S2_003_000_R2_14</strain>
    </source>
</reference>
<dbReference type="Proteomes" id="UP000249061">
    <property type="component" value="Unassembled WGS sequence"/>
</dbReference>
<name>A0A2W5T408_9BACT</name>
<comment type="caution">
    <text evidence="1">The sequence shown here is derived from an EMBL/GenBank/DDBJ whole genome shotgun (WGS) entry which is preliminary data.</text>
</comment>
<proteinExistence type="predicted"/>
<organism evidence="1 2">
    <name type="scientific">Archangium gephyra</name>
    <dbReference type="NCBI Taxonomy" id="48"/>
    <lineage>
        <taxon>Bacteria</taxon>
        <taxon>Pseudomonadati</taxon>
        <taxon>Myxococcota</taxon>
        <taxon>Myxococcia</taxon>
        <taxon>Myxococcales</taxon>
        <taxon>Cystobacterineae</taxon>
        <taxon>Archangiaceae</taxon>
        <taxon>Archangium</taxon>
    </lineage>
</organism>
<dbReference type="AlphaFoldDB" id="A0A2W5T408"/>
<accession>A0A2W5T408</accession>
<gene>
    <name evidence="1" type="ORF">DI536_20895</name>
</gene>
<protein>
    <recommendedName>
        <fullName evidence="3">DUF4878 domain-containing protein</fullName>
    </recommendedName>
</protein>
<evidence type="ECO:0008006" key="3">
    <source>
        <dbReference type="Google" id="ProtNLM"/>
    </source>
</evidence>